<evidence type="ECO:0000313" key="5">
    <source>
        <dbReference type="EMBL" id="MBC5658747.1"/>
    </source>
</evidence>
<dbReference type="SUPFAM" id="SSF51735">
    <property type="entry name" value="NAD(P)-binding Rossmann-fold domains"/>
    <property type="match status" value="1"/>
</dbReference>
<dbReference type="InterPro" id="IPR050129">
    <property type="entry name" value="Zn_alcohol_dh"/>
</dbReference>
<accession>A0A923RL12</accession>
<feature type="domain" description="Enoyl reductase (ER)" evidence="4">
    <location>
        <begin position="15"/>
        <end position="331"/>
    </location>
</feature>
<protein>
    <submittedName>
        <fullName evidence="5">Zinc-binding dehydrogenase</fullName>
    </submittedName>
</protein>
<keyword evidence="2" id="KW-0862">Zinc</keyword>
<sequence>MADTYKRLILEGIGGPWRMDEAEIPTPGVGQILVKMKVSSICNQTDLNTIRGYHPPHDYQIQMMVPHDMRKYRGAVPDELSDVYPSRDYPFNPYPTTMGHEGMGEIVAIGPMPEPVQKFAHPHGRLMDLTPTFKVGDRVGLTGTIGGFGEYVLTVPEECVLIPDTLTDEQASLTEPVMVVSGVIKQCVRQDDDVLILGQGALGLIATQLAKLYGARRIITTEPVAFKRELSKKFGADIVLDPNETNIVHAIEEITNGRGMPVIIECAGVPDTIRMIPYLAEYQCRVGQIGACCEPVLTDWSYIHFKGMRITCQMQGNLVGTTPGHSGKRAVKLMERMDLDSLITHRLDFTVEATEQIFKEIEEKADVIKAIYTFK</sequence>
<keyword evidence="1" id="KW-0479">Metal-binding</keyword>
<evidence type="ECO:0000259" key="4">
    <source>
        <dbReference type="SMART" id="SM00829"/>
    </source>
</evidence>
<proteinExistence type="predicted"/>
<dbReference type="InterPro" id="IPR013149">
    <property type="entry name" value="ADH-like_C"/>
</dbReference>
<dbReference type="InterPro" id="IPR013154">
    <property type="entry name" value="ADH-like_N"/>
</dbReference>
<evidence type="ECO:0000256" key="2">
    <source>
        <dbReference type="ARBA" id="ARBA00022833"/>
    </source>
</evidence>
<dbReference type="InterPro" id="IPR036291">
    <property type="entry name" value="NAD(P)-bd_dom_sf"/>
</dbReference>
<evidence type="ECO:0000256" key="3">
    <source>
        <dbReference type="ARBA" id="ARBA00023002"/>
    </source>
</evidence>
<keyword evidence="3" id="KW-0560">Oxidoreductase</keyword>
<dbReference type="RefSeq" id="WP_186873314.1">
    <property type="nucleotide sequence ID" value="NZ_JACOOR010000002.1"/>
</dbReference>
<dbReference type="SMART" id="SM00829">
    <property type="entry name" value="PKS_ER"/>
    <property type="match status" value="1"/>
</dbReference>
<organism evidence="5 6">
    <name type="scientific">Anaerosacchariphilus hominis</name>
    <dbReference type="NCBI Taxonomy" id="2763017"/>
    <lineage>
        <taxon>Bacteria</taxon>
        <taxon>Bacillati</taxon>
        <taxon>Bacillota</taxon>
        <taxon>Clostridia</taxon>
        <taxon>Lachnospirales</taxon>
        <taxon>Lachnospiraceae</taxon>
        <taxon>Anaerosacchariphilus</taxon>
    </lineage>
</organism>
<dbReference type="InterPro" id="IPR011032">
    <property type="entry name" value="GroES-like_sf"/>
</dbReference>
<evidence type="ECO:0000313" key="6">
    <source>
        <dbReference type="Proteomes" id="UP000649345"/>
    </source>
</evidence>
<dbReference type="Proteomes" id="UP000649345">
    <property type="component" value="Unassembled WGS sequence"/>
</dbReference>
<gene>
    <name evidence="5" type="ORF">H8S44_03030</name>
</gene>
<dbReference type="EMBL" id="JACOOR010000002">
    <property type="protein sequence ID" value="MBC5658747.1"/>
    <property type="molecule type" value="Genomic_DNA"/>
</dbReference>
<name>A0A923RL12_9FIRM</name>
<dbReference type="PANTHER" id="PTHR43401">
    <property type="entry name" value="L-THREONINE 3-DEHYDROGENASE"/>
    <property type="match status" value="1"/>
</dbReference>
<dbReference type="GO" id="GO:0046872">
    <property type="term" value="F:metal ion binding"/>
    <property type="evidence" value="ECO:0007669"/>
    <property type="project" value="UniProtKB-KW"/>
</dbReference>
<dbReference type="Pfam" id="PF00107">
    <property type="entry name" value="ADH_zinc_N"/>
    <property type="match status" value="1"/>
</dbReference>
<comment type="caution">
    <text evidence="5">The sequence shown here is derived from an EMBL/GenBank/DDBJ whole genome shotgun (WGS) entry which is preliminary data.</text>
</comment>
<dbReference type="AlphaFoldDB" id="A0A923RL12"/>
<evidence type="ECO:0000256" key="1">
    <source>
        <dbReference type="ARBA" id="ARBA00022723"/>
    </source>
</evidence>
<reference evidence="5" key="1">
    <citation type="submission" date="2020-08" db="EMBL/GenBank/DDBJ databases">
        <title>Genome public.</title>
        <authorList>
            <person name="Liu C."/>
            <person name="Sun Q."/>
        </authorList>
    </citation>
    <scope>NUCLEOTIDE SEQUENCE</scope>
    <source>
        <strain evidence="5">NSJ-68</strain>
    </source>
</reference>
<dbReference type="Gene3D" id="3.90.180.10">
    <property type="entry name" value="Medium-chain alcohol dehydrogenases, catalytic domain"/>
    <property type="match status" value="2"/>
</dbReference>
<dbReference type="Pfam" id="PF08240">
    <property type="entry name" value="ADH_N"/>
    <property type="match status" value="1"/>
</dbReference>
<dbReference type="InterPro" id="IPR020843">
    <property type="entry name" value="ER"/>
</dbReference>
<keyword evidence="6" id="KW-1185">Reference proteome</keyword>
<dbReference type="GO" id="GO:0016491">
    <property type="term" value="F:oxidoreductase activity"/>
    <property type="evidence" value="ECO:0007669"/>
    <property type="project" value="UniProtKB-KW"/>
</dbReference>
<dbReference type="Gene3D" id="3.40.50.720">
    <property type="entry name" value="NAD(P)-binding Rossmann-like Domain"/>
    <property type="match status" value="1"/>
</dbReference>
<dbReference type="SUPFAM" id="SSF50129">
    <property type="entry name" value="GroES-like"/>
    <property type="match status" value="1"/>
</dbReference>
<dbReference type="PANTHER" id="PTHR43401:SF2">
    <property type="entry name" value="L-THREONINE 3-DEHYDROGENASE"/>
    <property type="match status" value="1"/>
</dbReference>